<dbReference type="SUPFAM" id="SSF56601">
    <property type="entry name" value="beta-lactamase/transpeptidase-like"/>
    <property type="match status" value="1"/>
</dbReference>
<dbReference type="InterPro" id="IPR050515">
    <property type="entry name" value="Beta-lactam/transpept"/>
</dbReference>
<evidence type="ECO:0000256" key="15">
    <source>
        <dbReference type="ARBA" id="ARBA00023316"/>
    </source>
</evidence>
<evidence type="ECO:0000259" key="17">
    <source>
        <dbReference type="Pfam" id="PF00905"/>
    </source>
</evidence>
<dbReference type="Pfam" id="PF00905">
    <property type="entry name" value="Transpeptidase"/>
    <property type="match status" value="1"/>
</dbReference>
<keyword evidence="10 16" id="KW-0573">Peptidoglycan synthesis</keyword>
<proteinExistence type="inferred from homology"/>
<evidence type="ECO:0000256" key="3">
    <source>
        <dbReference type="ARBA" id="ARBA00022519"/>
    </source>
</evidence>
<dbReference type="InterPro" id="IPR001460">
    <property type="entry name" value="PCN-bd_Tpept"/>
</dbReference>
<gene>
    <name evidence="16" type="primary">ftsI</name>
    <name evidence="19" type="ORF">V3390_04005</name>
</gene>
<evidence type="ECO:0000313" key="19">
    <source>
        <dbReference type="EMBL" id="MEF2155396.1"/>
    </source>
</evidence>
<keyword evidence="8 16" id="KW-0378">Hydrolase</keyword>
<name>A0ABU7UXW1_9GAMM</name>
<comment type="similarity">
    <text evidence="16">Belongs to the transpeptidase family. FtsI subfamily.</text>
</comment>
<keyword evidence="7 16" id="KW-0812">Transmembrane</keyword>
<evidence type="ECO:0000256" key="16">
    <source>
        <dbReference type="HAMAP-Rule" id="MF_02080"/>
    </source>
</evidence>
<evidence type="ECO:0000256" key="8">
    <source>
        <dbReference type="ARBA" id="ARBA00022801"/>
    </source>
</evidence>
<dbReference type="Gene3D" id="3.40.710.10">
    <property type="entry name" value="DD-peptidase/beta-lactamase superfamily"/>
    <property type="match status" value="1"/>
</dbReference>
<dbReference type="Proteomes" id="UP001356170">
    <property type="component" value="Unassembled WGS sequence"/>
</dbReference>
<dbReference type="PANTHER" id="PTHR30627">
    <property type="entry name" value="PEPTIDOGLYCAN D,D-TRANSPEPTIDASE"/>
    <property type="match status" value="1"/>
</dbReference>
<dbReference type="InterPro" id="IPR037532">
    <property type="entry name" value="FtsI_transpept"/>
</dbReference>
<keyword evidence="2 16" id="KW-1003">Cell membrane</keyword>
<keyword evidence="6 16" id="KW-0645">Protease</keyword>
<keyword evidence="15 16" id="KW-0961">Cell wall biogenesis/degradation</keyword>
<evidence type="ECO:0000256" key="1">
    <source>
        <dbReference type="ARBA" id="ARBA00004370"/>
    </source>
</evidence>
<feature type="domain" description="Penicillin-binding protein transpeptidase" evidence="17">
    <location>
        <begin position="229"/>
        <end position="526"/>
    </location>
</feature>
<evidence type="ECO:0000313" key="20">
    <source>
        <dbReference type="Proteomes" id="UP001356170"/>
    </source>
</evidence>
<evidence type="ECO:0000256" key="7">
    <source>
        <dbReference type="ARBA" id="ARBA00022692"/>
    </source>
</evidence>
<dbReference type="SUPFAM" id="SSF56519">
    <property type="entry name" value="Penicillin binding protein dimerisation domain"/>
    <property type="match status" value="1"/>
</dbReference>
<dbReference type="Gene3D" id="3.90.1310.10">
    <property type="entry name" value="Penicillin-binding protein 2a (Domain 2)"/>
    <property type="match status" value="1"/>
</dbReference>
<dbReference type="RefSeq" id="WP_331703639.1">
    <property type="nucleotide sequence ID" value="NZ_JAZHBO010000001.1"/>
</dbReference>
<evidence type="ECO:0000256" key="10">
    <source>
        <dbReference type="ARBA" id="ARBA00022984"/>
    </source>
</evidence>
<dbReference type="PANTHER" id="PTHR30627:SF1">
    <property type="entry name" value="PEPTIDOGLYCAN D,D-TRANSPEPTIDASE FTSI"/>
    <property type="match status" value="1"/>
</dbReference>
<evidence type="ECO:0000256" key="11">
    <source>
        <dbReference type="ARBA" id="ARBA00022989"/>
    </source>
</evidence>
<sequence length="603" mass="64761">MIGLIGIVVALLVARAFWMMIVNKDFYMSKGEARFERNLPIAVSRGMITDRNGEPLAVSTPVESVWGNPQELFKHQNRWPELAKALNIPFGELQRKLAQKEGKEFLYLKRRINPDEAKRILAHKIPGVASQREYRRYYPQAESIAQVLGFTNVDDKGQEGLELAFESWLKGKPGEKRVIRSRQGDIVESELVKAPEPGKELVLSLDRRVQYLAYKELHDMVVRSGAASGSAVIVDVNSGEVLAMANVPTFNPNATVQKNIDAHRNRAVTDLVEPGSTMKPITVAAGLTAGKITPNTVFSTEGGRIANGPFSITDTHNYGSLTVTGIITKSSNVGSAKIARLLPNDYFYEYVHKMGYGSKPRSGFPGESSGLLPKTSNWDGTTKSTMAYGYGLSATPIQIAMAYAALANGGRLLTPTFVKGGKVESKQVIEPEVAAQVMRMMETVTKPGGTATQAAVLGYKVAGKTGTARMVSETGGYSRKYNAFFAGVVPVDNPRFAMVVVVNDPDTSKGYYGGLISGPVFRSVMEGTLRLMDVPPDDIQTWIAANAKAGHPSVRSPVDAAIPPVAMPRVALPPQSAAAAAATAATAQRALPKPVALGVGGGK</sequence>
<evidence type="ECO:0000256" key="13">
    <source>
        <dbReference type="ARBA" id="ARBA00023210"/>
    </source>
</evidence>
<dbReference type="Gene3D" id="3.30.450.330">
    <property type="match status" value="1"/>
</dbReference>
<evidence type="ECO:0000256" key="12">
    <source>
        <dbReference type="ARBA" id="ARBA00023136"/>
    </source>
</evidence>
<evidence type="ECO:0000259" key="18">
    <source>
        <dbReference type="Pfam" id="PF03717"/>
    </source>
</evidence>
<comment type="subcellular location">
    <subcellularLocation>
        <location evidence="1">Membrane</location>
    </subcellularLocation>
</comment>
<feature type="active site" description="Acyl-ester intermediate" evidence="16">
    <location>
        <position position="276"/>
    </location>
</feature>
<keyword evidence="9 16" id="KW-0133">Cell shape</keyword>
<dbReference type="InterPro" id="IPR036138">
    <property type="entry name" value="PBP_dimer_sf"/>
</dbReference>
<dbReference type="HAMAP" id="MF_02080">
    <property type="entry name" value="FtsI_transpept"/>
    <property type="match status" value="1"/>
</dbReference>
<dbReference type="EC" id="3.4.16.4" evidence="16"/>
<evidence type="ECO:0000256" key="6">
    <source>
        <dbReference type="ARBA" id="ARBA00022670"/>
    </source>
</evidence>
<keyword evidence="20" id="KW-1185">Reference proteome</keyword>
<reference evidence="19 20" key="1">
    <citation type="submission" date="2024-01" db="EMBL/GenBank/DDBJ databases">
        <title>Novel species of the genus Luteimonas isolated from rivers.</title>
        <authorList>
            <person name="Lu H."/>
        </authorList>
    </citation>
    <scope>NUCLEOTIDE SEQUENCE [LARGE SCALE GENOMIC DNA]</scope>
    <source>
        <strain evidence="19 20">FXH3W</strain>
    </source>
</reference>
<keyword evidence="5 16" id="KW-0121">Carboxypeptidase</keyword>
<dbReference type="InterPro" id="IPR005311">
    <property type="entry name" value="PBP_dimer"/>
</dbReference>
<keyword evidence="4 16" id="KW-0132">Cell division</keyword>
<comment type="catalytic activity">
    <reaction evidence="16">
        <text>Preferential cleavage: (Ac)2-L-Lys-D-Ala-|-D-Ala. Also transpeptidation of peptidyl-alanyl moieties that are N-acyl substituents of D-alanine.</text>
        <dbReference type="EC" id="3.4.16.4"/>
    </reaction>
</comment>
<keyword evidence="13 16" id="KW-0717">Septation</keyword>
<evidence type="ECO:0000256" key="4">
    <source>
        <dbReference type="ARBA" id="ARBA00022618"/>
    </source>
</evidence>
<keyword evidence="14 16" id="KW-0131">Cell cycle</keyword>
<keyword evidence="11 16" id="KW-1133">Transmembrane helix</keyword>
<comment type="function">
    <text evidence="16">Catalyzes cross-linking of the peptidoglycan cell wall at the division septum.</text>
</comment>
<evidence type="ECO:0000256" key="14">
    <source>
        <dbReference type="ARBA" id="ARBA00023306"/>
    </source>
</evidence>
<evidence type="ECO:0000256" key="2">
    <source>
        <dbReference type="ARBA" id="ARBA00022475"/>
    </source>
</evidence>
<keyword evidence="3 16" id="KW-0997">Cell inner membrane</keyword>
<accession>A0ABU7UXW1</accession>
<dbReference type="Pfam" id="PF03717">
    <property type="entry name" value="PBP_dimer"/>
    <property type="match status" value="1"/>
</dbReference>
<dbReference type="InterPro" id="IPR012338">
    <property type="entry name" value="Beta-lactam/transpept-like"/>
</dbReference>
<evidence type="ECO:0000256" key="9">
    <source>
        <dbReference type="ARBA" id="ARBA00022960"/>
    </source>
</evidence>
<comment type="pathway">
    <text evidence="16">Cell wall biogenesis; peptidoglycan biosynthesis.</text>
</comment>
<organism evidence="19 20">
    <name type="scientific">Aquilutibacter rugosus</name>
    <dbReference type="NCBI Taxonomy" id="3115820"/>
    <lineage>
        <taxon>Bacteria</taxon>
        <taxon>Pseudomonadati</taxon>
        <taxon>Pseudomonadota</taxon>
        <taxon>Gammaproteobacteria</taxon>
        <taxon>Lysobacterales</taxon>
        <taxon>Lysobacteraceae</taxon>
        <taxon>Aquilutibacter</taxon>
    </lineage>
</organism>
<keyword evidence="12 16" id="KW-0472">Membrane</keyword>
<protein>
    <recommendedName>
        <fullName evidence="16">Peptidoglycan D,D-transpeptidase FtsI</fullName>
        <ecNumber evidence="16">3.4.16.4</ecNumber>
    </recommendedName>
    <alternativeName>
        <fullName evidence="16">Penicillin-binding protein 3</fullName>
        <shortName evidence="16">PBP-3</shortName>
    </alternativeName>
</protein>
<dbReference type="EMBL" id="JAZHBO010000001">
    <property type="protein sequence ID" value="MEF2155396.1"/>
    <property type="molecule type" value="Genomic_DNA"/>
</dbReference>
<comment type="caution">
    <text evidence="19">The sequence shown here is derived from an EMBL/GenBank/DDBJ whole genome shotgun (WGS) entry which is preliminary data.</text>
</comment>
<feature type="domain" description="Penicillin-binding protein dimerisation" evidence="18">
    <location>
        <begin position="41"/>
        <end position="189"/>
    </location>
</feature>
<evidence type="ECO:0000256" key="5">
    <source>
        <dbReference type="ARBA" id="ARBA00022645"/>
    </source>
</evidence>